<feature type="domain" description="PBP" evidence="2">
    <location>
        <begin position="114"/>
        <end position="273"/>
    </location>
</feature>
<dbReference type="Pfam" id="PF12849">
    <property type="entry name" value="PBP_like_2"/>
    <property type="match status" value="1"/>
</dbReference>
<evidence type="ECO:0000256" key="1">
    <source>
        <dbReference type="SAM" id="SignalP"/>
    </source>
</evidence>
<protein>
    <recommendedName>
        <fullName evidence="2">PBP domain-containing protein</fullName>
    </recommendedName>
</protein>
<evidence type="ECO:0000259" key="2">
    <source>
        <dbReference type="Pfam" id="PF12849"/>
    </source>
</evidence>
<gene>
    <name evidence="3" type="ORF">GCM10023349_32360</name>
</gene>
<sequence>MSKRRTAVAITLAGVVSAGVLAAALPSQADPAPTATDVVGVGSDIIQNSVDFLGDGYSWSGGSLPGYNTAGNKNRLISFSATADGNGRNAFTDPALGTVGKLNPTIVLRAGTSPVQRPNGGGAGLNALIADGNATNGGRISFVRSPNKPTSAQQTSAGNSLHTALHTVQFADDKQYIATATTTNAPATLTTGDLVKIYSGTWTTWGDVAAGVTPGAHTGETIVPLLPQDGAGVQTIFLNALKAANGGTAITLGGAVQKVQQNDPTTITALPDATRKNAIVPFPKGRYELLGAGFFHDPTPVYNSESPAPALSNAGIQLLTSGSNFIADIPYYVVFRESDVDSDTPWQPGSTLNWVQTLFYNPDYDPEEPGDVTPPFVASAAGKAILESIGLTPLYVDHGNTTTG</sequence>
<proteinExistence type="predicted"/>
<evidence type="ECO:0000313" key="4">
    <source>
        <dbReference type="Proteomes" id="UP001499974"/>
    </source>
</evidence>
<accession>A0ABP8XP93</accession>
<keyword evidence="1" id="KW-0732">Signal</keyword>
<dbReference type="InterPro" id="IPR006311">
    <property type="entry name" value="TAT_signal"/>
</dbReference>
<dbReference type="RefSeq" id="WP_345522431.1">
    <property type="nucleotide sequence ID" value="NZ_BAABKM010000002.1"/>
</dbReference>
<dbReference type="InterPro" id="IPR024370">
    <property type="entry name" value="PBP_domain"/>
</dbReference>
<keyword evidence="4" id="KW-1185">Reference proteome</keyword>
<name>A0ABP8XP93_9ACTN</name>
<evidence type="ECO:0000313" key="3">
    <source>
        <dbReference type="EMBL" id="GAA4710931.1"/>
    </source>
</evidence>
<dbReference type="SUPFAM" id="SSF53850">
    <property type="entry name" value="Periplasmic binding protein-like II"/>
    <property type="match status" value="1"/>
</dbReference>
<feature type="signal peptide" evidence="1">
    <location>
        <begin position="1"/>
        <end position="29"/>
    </location>
</feature>
<reference evidence="4" key="1">
    <citation type="journal article" date="2019" name="Int. J. Syst. Evol. Microbiol.">
        <title>The Global Catalogue of Microorganisms (GCM) 10K type strain sequencing project: providing services to taxonomists for standard genome sequencing and annotation.</title>
        <authorList>
            <consortium name="The Broad Institute Genomics Platform"/>
            <consortium name="The Broad Institute Genome Sequencing Center for Infectious Disease"/>
            <person name="Wu L."/>
            <person name="Ma J."/>
        </authorList>
    </citation>
    <scope>NUCLEOTIDE SEQUENCE [LARGE SCALE GENOMIC DNA]</scope>
    <source>
        <strain evidence="4">JCM 18531</strain>
    </source>
</reference>
<feature type="chain" id="PRO_5045203583" description="PBP domain-containing protein" evidence="1">
    <location>
        <begin position="30"/>
        <end position="404"/>
    </location>
</feature>
<dbReference type="PROSITE" id="PS51318">
    <property type="entry name" value="TAT"/>
    <property type="match status" value="1"/>
</dbReference>
<organism evidence="3 4">
    <name type="scientific">Nocardioides conyzicola</name>
    <dbReference type="NCBI Taxonomy" id="1651781"/>
    <lineage>
        <taxon>Bacteria</taxon>
        <taxon>Bacillati</taxon>
        <taxon>Actinomycetota</taxon>
        <taxon>Actinomycetes</taxon>
        <taxon>Propionibacteriales</taxon>
        <taxon>Nocardioidaceae</taxon>
        <taxon>Nocardioides</taxon>
    </lineage>
</organism>
<dbReference type="EMBL" id="BAABKM010000002">
    <property type="protein sequence ID" value="GAA4710931.1"/>
    <property type="molecule type" value="Genomic_DNA"/>
</dbReference>
<comment type="caution">
    <text evidence="3">The sequence shown here is derived from an EMBL/GenBank/DDBJ whole genome shotgun (WGS) entry which is preliminary data.</text>
</comment>
<dbReference type="Proteomes" id="UP001499974">
    <property type="component" value="Unassembled WGS sequence"/>
</dbReference>
<dbReference type="Gene3D" id="3.40.190.10">
    <property type="entry name" value="Periplasmic binding protein-like II"/>
    <property type="match status" value="1"/>
</dbReference>